<gene>
    <name evidence="1" type="ORF">Dalu01_02275</name>
</gene>
<name>A0ABP9XEU9_9DEIO</name>
<evidence type="ECO:0000313" key="2">
    <source>
        <dbReference type="Proteomes" id="UP001404956"/>
    </source>
</evidence>
<protein>
    <submittedName>
        <fullName evidence="1">Uncharacterized protein</fullName>
    </submittedName>
</protein>
<organism evidence="1 2">
    <name type="scientific">Deinococcus aluminii</name>
    <dbReference type="NCBI Taxonomy" id="1656885"/>
    <lineage>
        <taxon>Bacteria</taxon>
        <taxon>Thermotogati</taxon>
        <taxon>Deinococcota</taxon>
        <taxon>Deinococci</taxon>
        <taxon>Deinococcales</taxon>
        <taxon>Deinococcaceae</taxon>
        <taxon>Deinococcus</taxon>
    </lineage>
</organism>
<proteinExistence type="predicted"/>
<evidence type="ECO:0000313" key="1">
    <source>
        <dbReference type="EMBL" id="GAA5533867.1"/>
    </source>
</evidence>
<keyword evidence="2" id="KW-1185">Reference proteome</keyword>
<reference evidence="1 2" key="1">
    <citation type="submission" date="2024-02" db="EMBL/GenBank/DDBJ databases">
        <title>Deinococcus aluminii NBRC 112889.</title>
        <authorList>
            <person name="Ichikawa N."/>
            <person name="Katano-Makiyama Y."/>
            <person name="Hidaka K."/>
        </authorList>
    </citation>
    <scope>NUCLEOTIDE SEQUENCE [LARGE SCALE GENOMIC DNA]</scope>
    <source>
        <strain evidence="1 2">NBRC 112889</strain>
    </source>
</reference>
<dbReference type="Proteomes" id="UP001404956">
    <property type="component" value="Unassembled WGS sequence"/>
</dbReference>
<comment type="caution">
    <text evidence="1">The sequence shown here is derived from an EMBL/GenBank/DDBJ whole genome shotgun (WGS) entry which is preliminary data.</text>
</comment>
<dbReference type="RefSeq" id="WP_345454670.1">
    <property type="nucleotide sequence ID" value="NZ_BAABRV010000005.1"/>
</dbReference>
<accession>A0ABP9XEU9</accession>
<dbReference type="EMBL" id="BAABRV010000005">
    <property type="protein sequence ID" value="GAA5533867.1"/>
    <property type="molecule type" value="Genomic_DNA"/>
</dbReference>
<sequence>MFPDPLYLCAVYHRVLYGDPGSPLTLVGFVTTPDPEEAFTRTNHGVRADGWPHNAGVIPCDPDPRSSGVGDVFVGPEGAVAYRGVGTSRADLPVRAVNVSVVLLSPVQATTTEARLYVLAQPTDEALEALLAQPNVAQRLSRELTGQRRCSGTPLVQVHGALKQAVKVLRGLRPPLGLQALLATLPARNSQVEAVHAGLLISGVAHNEETRALAQAVVDARGLRLLPDQGTGAPCLEAWDFVHTEGQLRLTGRLHGHPGVPDGVVTTTPVEHLNLTAARTASLVYALGTAGTAASAAHLRTLLQLLKAEARCP</sequence>